<dbReference type="Gene3D" id="1.20.1640.10">
    <property type="entry name" value="Multidrug efflux transporter AcrB transmembrane domain"/>
    <property type="match status" value="2"/>
</dbReference>
<evidence type="ECO:0000313" key="4">
    <source>
        <dbReference type="EMBL" id="KYQ56157.1"/>
    </source>
</evidence>
<dbReference type="EMBL" id="KQ982454">
    <property type="protein sequence ID" value="KYQ56157.1"/>
    <property type="molecule type" value="Genomic_DNA"/>
</dbReference>
<feature type="transmembrane region" description="Helical" evidence="2">
    <location>
        <begin position="869"/>
        <end position="890"/>
    </location>
</feature>
<evidence type="ECO:0000256" key="2">
    <source>
        <dbReference type="SAM" id="Phobius"/>
    </source>
</evidence>
<protein>
    <submittedName>
        <fullName evidence="4">Niemann-Pick C1 protein</fullName>
    </submittedName>
</protein>
<accession>A0A151X707</accession>
<dbReference type="InterPro" id="IPR053958">
    <property type="entry name" value="HMGCR/SNAP/NPC1-like_SSD"/>
</dbReference>
<dbReference type="PANTHER" id="PTHR10796:SF130">
    <property type="entry name" value="PATCHED DOMAIN-CONTAINING PROTEIN 3-LIKE PROTEIN"/>
    <property type="match status" value="1"/>
</dbReference>
<feature type="transmembrane region" description="Helical" evidence="2">
    <location>
        <begin position="383"/>
        <end position="405"/>
    </location>
</feature>
<dbReference type="PANTHER" id="PTHR10796">
    <property type="entry name" value="PATCHED-RELATED"/>
    <property type="match status" value="1"/>
</dbReference>
<feature type="transmembrane region" description="Helical" evidence="2">
    <location>
        <begin position="902"/>
        <end position="922"/>
    </location>
</feature>
<keyword evidence="5" id="KW-1185">Reference proteome</keyword>
<dbReference type="InterPro" id="IPR000731">
    <property type="entry name" value="SSD"/>
</dbReference>
<dbReference type="PROSITE" id="PS50156">
    <property type="entry name" value="SSD"/>
    <property type="match status" value="1"/>
</dbReference>
<keyword evidence="2" id="KW-0472">Membrane</keyword>
<dbReference type="KEGG" id="mzt:108722050"/>
<feature type="domain" description="SSD" evidence="3">
    <location>
        <begin position="347"/>
        <end position="509"/>
    </location>
</feature>
<feature type="transmembrane region" description="Helical" evidence="2">
    <location>
        <begin position="451"/>
        <end position="474"/>
    </location>
</feature>
<organism evidence="4 5">
    <name type="scientific">Mycetomoellerius zeteki</name>
    <dbReference type="NCBI Taxonomy" id="64791"/>
    <lineage>
        <taxon>Eukaryota</taxon>
        <taxon>Metazoa</taxon>
        <taxon>Ecdysozoa</taxon>
        <taxon>Arthropoda</taxon>
        <taxon>Hexapoda</taxon>
        <taxon>Insecta</taxon>
        <taxon>Pterygota</taxon>
        <taxon>Neoptera</taxon>
        <taxon>Endopterygota</taxon>
        <taxon>Hymenoptera</taxon>
        <taxon>Apocrita</taxon>
        <taxon>Aculeata</taxon>
        <taxon>Formicoidea</taxon>
        <taxon>Formicidae</taxon>
        <taxon>Myrmicinae</taxon>
        <taxon>Mycetomoellerius</taxon>
    </lineage>
</organism>
<feature type="transmembrane region" description="Helical" evidence="2">
    <location>
        <begin position="411"/>
        <end position="430"/>
    </location>
</feature>
<feature type="transmembrane region" description="Helical" evidence="2">
    <location>
        <begin position="774"/>
        <end position="790"/>
    </location>
</feature>
<gene>
    <name evidence="4" type="ORF">ALC60_04895</name>
</gene>
<feature type="transmembrane region" description="Helical" evidence="2">
    <location>
        <begin position="561"/>
        <end position="579"/>
    </location>
</feature>
<keyword evidence="2" id="KW-1133">Transmembrane helix</keyword>
<feature type="transmembrane region" description="Helical" evidence="2">
    <location>
        <begin position="796"/>
        <end position="816"/>
    </location>
</feature>
<keyword evidence="2" id="KW-0812">Transmembrane</keyword>
<comment type="similarity">
    <text evidence="1">Belongs to the patched family.</text>
</comment>
<dbReference type="STRING" id="64791.A0A151X707"/>
<dbReference type="AlphaFoldDB" id="A0A151X707"/>
<evidence type="ECO:0000259" key="3">
    <source>
        <dbReference type="PROSITE" id="PS50156"/>
    </source>
</evidence>
<name>A0A151X707_9HYME</name>
<reference evidence="4 5" key="1">
    <citation type="submission" date="2015-09" db="EMBL/GenBank/DDBJ databases">
        <title>Trachymyrmex zeteki WGS genome.</title>
        <authorList>
            <person name="Nygaard S."/>
            <person name="Hu H."/>
            <person name="Boomsma J."/>
            <person name="Zhang G."/>
        </authorList>
    </citation>
    <scope>NUCLEOTIDE SEQUENCE [LARGE SCALE GENOMIC DNA]</scope>
    <source>
        <strain evidence="4">Tzet28-1</strain>
        <tissue evidence="4">Whole body</tissue>
    </source>
</reference>
<dbReference type="Pfam" id="PF12349">
    <property type="entry name" value="Sterol-sensing"/>
    <property type="match status" value="1"/>
</dbReference>
<dbReference type="Proteomes" id="UP000075809">
    <property type="component" value="Unassembled WGS sequence"/>
</dbReference>
<proteinExistence type="inferred from homology"/>
<feature type="transmembrane region" description="Helical" evidence="2">
    <location>
        <begin position="486"/>
        <end position="509"/>
    </location>
</feature>
<evidence type="ECO:0000256" key="1">
    <source>
        <dbReference type="ARBA" id="ARBA00005585"/>
    </source>
</evidence>
<dbReference type="OrthoDB" id="6510177at2759"/>
<dbReference type="InterPro" id="IPR051697">
    <property type="entry name" value="Patched_domain-protein"/>
</dbReference>
<evidence type="ECO:0000313" key="5">
    <source>
        <dbReference type="Proteomes" id="UP000075809"/>
    </source>
</evidence>
<feature type="transmembrane region" description="Helical" evidence="2">
    <location>
        <begin position="351"/>
        <end position="371"/>
    </location>
</feature>
<dbReference type="SUPFAM" id="SSF82866">
    <property type="entry name" value="Multidrug efflux transporter AcrB transmembrane domain"/>
    <property type="match status" value="2"/>
</dbReference>
<dbReference type="GO" id="GO:0016020">
    <property type="term" value="C:membrane"/>
    <property type="evidence" value="ECO:0007669"/>
    <property type="project" value="TreeGrafter"/>
</dbReference>
<feature type="transmembrane region" description="Helical" evidence="2">
    <location>
        <begin position="49"/>
        <end position="67"/>
    </location>
</feature>
<sequence>MIKEEMELHEDRIKLQSCRRFWHSLPERISRSVEYCFYRLGIHIAQSPYKWMLGCFVVVLLCVLGLFRFRQEKNPLKLWVPPDSDFVMTTEWLMSHYLETLRIQTFILTDDNVLEQQTLVRLNEITKQMISTQTPIENISWTDVCMKIPVISSVTKRSKRQSSLLEDDFFNDDLASKVNQTFEPAIHVDSNLYCSIIESLPMSCLLFSILDIWNFDSAKIEKDSAEDIITKVNTIKVSPTLGHAVNFSDLLGDVTLDENGRIIAAGAIRTDLMVHVSFLNVDMDKIGNSAGTADWATEDVLKWESAYLENIQNVSYQLQSERNNTLMLYYEAGRSFGDISGSSIFQDIDKLIVGILLMFLYVLMILSNRNWVEWRFCLASTGLLCVGAAFVLAVGVCSLIGIPYGPVHTSLPFMLLGLGIDDIFVINASWKQIHTDESNINKPLIERIGITLGHAGSAISITSLTDVVAFIIGASTILPSLQSFCIYAAVGVFVTFLLQITFFIACFTLDARRIERKRNGMFPCIAHENFTPKSSDVSSAVSWKFINFFYSRIVLTTPGKIIIVLITFVTISTSIVGLLKLQQWFDSKWLLPKDSYLYQYIAVRAQTFPNQGHEAFVLMGDDIDYSSEFSKIICMTERLQNASFIQNIEPWPTEFAKFVSLYYATDLKTTKLADNKFHYYLSKFLVSRAGGKYQRNFFFKEKLKCGKKAPRIAVATIEFYFKQFGGPNEWVPAMDNSKLLTNEAQIHGYVTVWCKMFGPWTADKLISQELSRNIILALFCVMGTTAILIAEMQTCFWILLCVLLTLLNVCGFMYFWGLTIDVVSCIGLELGVGLSVDYAAHVAHAFLNAESREDDVNARKTRTLVAVRHIGAAVAYGAGSTFLAVSMLAFSSSYVFVAFFRIFYLVILFGLWNGLILLPVVLSSIGPQSLRVIEKPQPMSEKAISAIDDED</sequence>